<protein>
    <submittedName>
        <fullName evidence="3">ABC transporter substrate-binding protein</fullName>
    </submittedName>
</protein>
<evidence type="ECO:0000313" key="3">
    <source>
        <dbReference type="EMBL" id="OKH28178.1"/>
    </source>
</evidence>
<sequence length="305" mass="34048">MKKFILLCFVTFSLILAIASCNPSTTSGGGGDIVVASKDFTEQDILGELLAQHIENTTGLSVIRRLHLGGTFVCHQALLAAQIDTYIEYTGTAFTGILKQKPISDPQAVYQQVRSSYAEQFDLEVTPPLGFENTFAIIVRGEDARAYNLQTISQAAQYTPRWQAGFGYEFIQREDGFPGLAQTYGLQFARSPRVMDLGLMYRALIDKQVDMVAGNSTDGQIARLDLAILEDDKHYFPPYEAAPIIRQATLKKYPQLLPPIQQLGNLITEDEMRSLNYQVEGELRDIKEVVREFLQAKISPKNAKK</sequence>
<proteinExistence type="predicted"/>
<name>A0A1U7HX70_9CHRO</name>
<feature type="domain" description="ABC-type glycine betaine transport system substrate-binding" evidence="2">
    <location>
        <begin position="32"/>
        <end position="295"/>
    </location>
</feature>
<dbReference type="GO" id="GO:0043190">
    <property type="term" value="C:ATP-binding cassette (ABC) transporter complex"/>
    <property type="evidence" value="ECO:0007669"/>
    <property type="project" value="InterPro"/>
</dbReference>
<dbReference type="AlphaFoldDB" id="A0A1U7HX70"/>
<keyword evidence="4" id="KW-1185">Reference proteome</keyword>
<evidence type="ECO:0000259" key="2">
    <source>
        <dbReference type="Pfam" id="PF04069"/>
    </source>
</evidence>
<accession>A0A1U7HX70</accession>
<dbReference type="SUPFAM" id="SSF53850">
    <property type="entry name" value="Periplasmic binding protein-like II"/>
    <property type="match status" value="1"/>
</dbReference>
<dbReference type="InterPro" id="IPR007210">
    <property type="entry name" value="ABC_Gly_betaine_transp_sub-bd"/>
</dbReference>
<organism evidence="3 4">
    <name type="scientific">Chroogloeocystis siderophila 5.2 s.c.1</name>
    <dbReference type="NCBI Taxonomy" id="247279"/>
    <lineage>
        <taxon>Bacteria</taxon>
        <taxon>Bacillati</taxon>
        <taxon>Cyanobacteriota</taxon>
        <taxon>Cyanophyceae</taxon>
        <taxon>Oscillatoriophycideae</taxon>
        <taxon>Chroococcales</taxon>
        <taxon>Chroococcaceae</taxon>
        <taxon>Chroogloeocystis</taxon>
    </lineage>
</organism>
<dbReference type="Gene3D" id="3.40.190.120">
    <property type="entry name" value="Osmoprotection protein (prox), domain 2"/>
    <property type="match status" value="1"/>
</dbReference>
<dbReference type="Proteomes" id="UP000185984">
    <property type="component" value="Unassembled WGS sequence"/>
</dbReference>
<evidence type="ECO:0000256" key="1">
    <source>
        <dbReference type="SAM" id="SignalP"/>
    </source>
</evidence>
<dbReference type="OrthoDB" id="9801163at2"/>
<reference evidence="3 4" key="1">
    <citation type="submission" date="2016-11" db="EMBL/GenBank/DDBJ databases">
        <title>Draft Genome Sequences of Nine Cyanobacterial Strains from Diverse Habitats.</title>
        <authorList>
            <person name="Zhu T."/>
            <person name="Hou S."/>
            <person name="Lu X."/>
            <person name="Hess W.R."/>
        </authorList>
    </citation>
    <scope>NUCLEOTIDE SEQUENCE [LARGE SCALE GENOMIC DNA]</scope>
    <source>
        <strain evidence="3 4">5.2 s.c.1</strain>
    </source>
</reference>
<feature type="chain" id="PRO_5012572442" evidence="1">
    <location>
        <begin position="20"/>
        <end position="305"/>
    </location>
</feature>
<comment type="caution">
    <text evidence="3">The sequence shown here is derived from an EMBL/GenBank/DDBJ whole genome shotgun (WGS) entry which is preliminary data.</text>
</comment>
<dbReference type="PROSITE" id="PS51257">
    <property type="entry name" value="PROKAR_LIPOPROTEIN"/>
    <property type="match status" value="1"/>
</dbReference>
<evidence type="ECO:0000313" key="4">
    <source>
        <dbReference type="Proteomes" id="UP000185984"/>
    </source>
</evidence>
<feature type="signal peptide" evidence="1">
    <location>
        <begin position="1"/>
        <end position="19"/>
    </location>
</feature>
<dbReference type="RefSeq" id="WP_073548630.1">
    <property type="nucleotide sequence ID" value="NZ_CAWMVK010000034.1"/>
</dbReference>
<dbReference type="EMBL" id="MRCC01000004">
    <property type="protein sequence ID" value="OKH28178.1"/>
    <property type="molecule type" value="Genomic_DNA"/>
</dbReference>
<dbReference type="Pfam" id="PF04069">
    <property type="entry name" value="OpuAC"/>
    <property type="match status" value="1"/>
</dbReference>
<keyword evidence="1" id="KW-0732">Signal</keyword>
<dbReference type="GO" id="GO:0022857">
    <property type="term" value="F:transmembrane transporter activity"/>
    <property type="evidence" value="ECO:0007669"/>
    <property type="project" value="InterPro"/>
</dbReference>
<gene>
    <name evidence="3" type="ORF">NIES1031_06330</name>
</gene>
<dbReference type="STRING" id="247279.NIES1031_06330"/>
<dbReference type="CDD" id="cd13613">
    <property type="entry name" value="PBP2_Opu_like_2"/>
    <property type="match status" value="1"/>
</dbReference>
<dbReference type="Gene3D" id="3.40.190.10">
    <property type="entry name" value="Periplasmic binding protein-like II"/>
    <property type="match status" value="1"/>
</dbReference>